<comment type="caution">
    <text evidence="1">The sequence shown here is derived from an EMBL/GenBank/DDBJ whole genome shotgun (WGS) entry which is preliminary data.</text>
</comment>
<keyword evidence="1" id="KW-0808">Transferase</keyword>
<gene>
    <name evidence="1" type="ORF">IAB28_06775</name>
</gene>
<sequence length="360" mass="39806">MVGPLLTDPPVYLKIVPAHWLPRCFCPAPVWTIELKGGFIVSNKVCTLQEAIAKYVEDGDVISFGGFTTNKKPHAAVREILRQGKKDFIAIAGPAGMDWDMLIGEDRVKAYINCYTADSGVTNVSRRFRAKIERGELIYEDYSQDVVMLMLHAASLGLPFLPVRLMMGSGLVDEWGISKEVRKTIDKIADDKFVYMDNPFNPGEKVVAVPVPKLDTAVIHVQKASPDGTCIIVGDEFHDVDIAVAAKKVVVTCEELVSNEEIRKDPTVTKIPSFCVSAVVHVPYGAHPTQCYGCYDYDNPFLKAYGAASKTDEGFKEFLNEWVYGLKSHEEYLDKLGASRLINLKVTPGFGYAADVSKED</sequence>
<proteinExistence type="predicted"/>
<dbReference type="GO" id="GO:0008410">
    <property type="term" value="F:CoA-transferase activity"/>
    <property type="evidence" value="ECO:0007669"/>
    <property type="project" value="InterPro"/>
</dbReference>
<evidence type="ECO:0000313" key="1">
    <source>
        <dbReference type="EMBL" id="HIR05654.1"/>
    </source>
</evidence>
<dbReference type="InterPro" id="IPR037171">
    <property type="entry name" value="NagB/RpiA_transferase-like"/>
</dbReference>
<dbReference type="SUPFAM" id="SSF100950">
    <property type="entry name" value="NagB/RpiA/CoA transferase-like"/>
    <property type="match status" value="1"/>
</dbReference>
<reference evidence="1" key="1">
    <citation type="submission" date="2020-10" db="EMBL/GenBank/DDBJ databases">
        <authorList>
            <person name="Gilroy R."/>
        </authorList>
    </citation>
    <scope>NUCLEOTIDE SEQUENCE</scope>
    <source>
        <strain evidence="1">CHK180-2868</strain>
    </source>
</reference>
<dbReference type="Proteomes" id="UP000824250">
    <property type="component" value="Unassembled WGS sequence"/>
</dbReference>
<dbReference type="Gene3D" id="3.40.1080.10">
    <property type="entry name" value="Glutaconate Coenzyme A-transferase"/>
    <property type="match status" value="1"/>
</dbReference>
<dbReference type="Pfam" id="PF01144">
    <property type="entry name" value="CoA_trans"/>
    <property type="match status" value="1"/>
</dbReference>
<accession>A0A9D1D6I1</accession>
<dbReference type="SMART" id="SM00882">
    <property type="entry name" value="CoA_trans"/>
    <property type="match status" value="1"/>
</dbReference>
<dbReference type="Gene3D" id="3.30.30.40">
    <property type="match status" value="1"/>
</dbReference>
<dbReference type="InterPro" id="IPR004165">
    <property type="entry name" value="CoA_trans_fam_I"/>
</dbReference>
<organism evidence="1 2">
    <name type="scientific">Candidatus Copromonas faecavium</name>
    <name type="common">nom. illeg.</name>
    <dbReference type="NCBI Taxonomy" id="2840740"/>
    <lineage>
        <taxon>Bacteria</taxon>
        <taxon>Bacillati</taxon>
        <taxon>Bacillota</taxon>
        <taxon>Clostridia</taxon>
        <taxon>Lachnospirales</taxon>
        <taxon>Lachnospiraceae</taxon>
        <taxon>Candidatus Copromonas (nom. illeg.)</taxon>
    </lineage>
</organism>
<dbReference type="AlphaFoldDB" id="A0A9D1D6I1"/>
<evidence type="ECO:0000313" key="2">
    <source>
        <dbReference type="Proteomes" id="UP000824250"/>
    </source>
</evidence>
<reference evidence="1" key="2">
    <citation type="journal article" date="2021" name="PeerJ">
        <title>Extensive microbial diversity within the chicken gut microbiome revealed by metagenomics and culture.</title>
        <authorList>
            <person name="Gilroy R."/>
            <person name="Ravi A."/>
            <person name="Getino M."/>
            <person name="Pursley I."/>
            <person name="Horton D.L."/>
            <person name="Alikhan N.F."/>
            <person name="Baker D."/>
            <person name="Gharbi K."/>
            <person name="Hall N."/>
            <person name="Watson M."/>
            <person name="Adriaenssens E.M."/>
            <person name="Foster-Nyarko E."/>
            <person name="Jarju S."/>
            <person name="Secka A."/>
            <person name="Antonio M."/>
            <person name="Oren A."/>
            <person name="Chaudhuri R.R."/>
            <person name="La Ragione R."/>
            <person name="Hildebrand F."/>
            <person name="Pallen M.J."/>
        </authorList>
    </citation>
    <scope>NUCLEOTIDE SEQUENCE</scope>
    <source>
        <strain evidence="1">CHK180-2868</strain>
    </source>
</reference>
<protein>
    <submittedName>
        <fullName evidence="1">CoA transferase subunit A</fullName>
    </submittedName>
</protein>
<dbReference type="EMBL" id="DVGC01000036">
    <property type="protein sequence ID" value="HIR05654.1"/>
    <property type="molecule type" value="Genomic_DNA"/>
</dbReference>
<name>A0A9D1D6I1_9FIRM</name>